<evidence type="ECO:0000256" key="1">
    <source>
        <dbReference type="ARBA" id="ARBA00009589"/>
    </source>
</evidence>
<evidence type="ECO:0000313" key="2">
    <source>
        <dbReference type="EMBL" id="EEX50029.1"/>
    </source>
</evidence>
<evidence type="ECO:0000313" key="3">
    <source>
        <dbReference type="Proteomes" id="UP000005519"/>
    </source>
</evidence>
<dbReference type="PANTHER" id="PTHR16504:SF4">
    <property type="entry name" value="5'(3')-DEOXYRIBONUCLEOTIDASE"/>
    <property type="match status" value="1"/>
</dbReference>
<reference evidence="2 3" key="1">
    <citation type="submission" date="2009-10" db="EMBL/GenBank/DDBJ databases">
        <authorList>
            <person name="Muzny D."/>
            <person name="Qin X."/>
            <person name="Deng J."/>
            <person name="Jiang H."/>
            <person name="Liu Y."/>
            <person name="Qu J."/>
            <person name="Song X.-Z."/>
            <person name="Zhang L."/>
            <person name="Thornton R."/>
            <person name="Coyle M."/>
            <person name="Francisco L."/>
            <person name="Jackson L."/>
            <person name="Javaid M."/>
            <person name="Korchina V."/>
            <person name="Kovar C."/>
            <person name="Mata R."/>
            <person name="Mathew T."/>
            <person name="Ngo R."/>
            <person name="Nguyen L."/>
            <person name="Nguyen N."/>
            <person name="Okwuonu G."/>
            <person name="Ongeri F."/>
            <person name="Pham C."/>
            <person name="Simmons D."/>
            <person name="Wilczek-Boney K."/>
            <person name="Hale W."/>
            <person name="Jakkamsetti A."/>
            <person name="Pham P."/>
            <person name="Ruth R."/>
            <person name="San Lucas F."/>
            <person name="Warren J."/>
            <person name="Zhang J."/>
            <person name="Zhao Z."/>
            <person name="Zhou C."/>
            <person name="Zhu D."/>
            <person name="Lee S."/>
            <person name="Bess C."/>
            <person name="Blankenburg K."/>
            <person name="Forbes L."/>
            <person name="Fu Q."/>
            <person name="Gubbala S."/>
            <person name="Hirani K."/>
            <person name="Jayaseelan J.C."/>
            <person name="Lara F."/>
            <person name="Munidasa M."/>
            <person name="Palculict T."/>
            <person name="Patil S."/>
            <person name="Pu L.-L."/>
            <person name="Saada N."/>
            <person name="Tang L."/>
            <person name="Weissenberger G."/>
            <person name="Zhu Y."/>
            <person name="Hemphill L."/>
            <person name="Shang Y."/>
            <person name="Youmans B."/>
            <person name="Ayvaz T."/>
            <person name="Ross M."/>
            <person name="Santibanez J."/>
            <person name="Aqrawi P."/>
            <person name="Gross S."/>
            <person name="Joshi V."/>
            <person name="Fowler G."/>
            <person name="Nazareth L."/>
            <person name="Reid J."/>
            <person name="Worley K."/>
            <person name="Petrosino J."/>
            <person name="Highlander S."/>
            <person name="Gibbs R."/>
        </authorList>
    </citation>
    <scope>NUCLEOTIDE SEQUENCE [LARGE SCALE GENOMIC DNA]</scope>
    <source>
        <strain evidence="2 3">ATCC 43325</strain>
    </source>
</reference>
<comment type="similarity">
    <text evidence="1">Belongs to the 5'(3')-deoxyribonucleotidase family.</text>
</comment>
<dbReference type="GO" id="GO:0009223">
    <property type="term" value="P:pyrimidine deoxyribonucleotide catabolic process"/>
    <property type="evidence" value="ECO:0007669"/>
    <property type="project" value="TreeGrafter"/>
</dbReference>
<sequence>MNKPLLYVDMDNVLVDFKSGIDQLPQEIKMEYQGRLDEVPNIFSLMKPMENAIQSLYILDKYYDIYILSTSPWGNPTAWIDKLNWIQHYFGKEKDSLLYKRLILTHHKNLNKGDYIIDDRTANGVDKFEGEHIHFGSEQYPNWQVVTEALLTRANAMSK</sequence>
<dbReference type="PANTHER" id="PTHR16504">
    <property type="entry name" value="5'(3')-DEOXYRIBONUCLEOTIDASE"/>
    <property type="match status" value="1"/>
</dbReference>
<name>C9PRC8_9PAST</name>
<dbReference type="SFLD" id="SFLDG01145">
    <property type="entry name" value="C1.2.1"/>
    <property type="match status" value="1"/>
</dbReference>
<dbReference type="HOGENOM" id="CLU_100259_0_0_6"/>
<organism evidence="2 3">
    <name type="scientific">Pasteurella dagmatis ATCC 43325</name>
    <dbReference type="NCBI Taxonomy" id="667128"/>
    <lineage>
        <taxon>Bacteria</taxon>
        <taxon>Pseudomonadati</taxon>
        <taxon>Pseudomonadota</taxon>
        <taxon>Gammaproteobacteria</taxon>
        <taxon>Pasteurellales</taxon>
        <taxon>Pasteurellaceae</taxon>
        <taxon>Pasteurella</taxon>
    </lineage>
</organism>
<dbReference type="SFLD" id="SFLDG01126">
    <property type="entry name" value="C1.2:_Nucleotidase_Like"/>
    <property type="match status" value="1"/>
</dbReference>
<dbReference type="SFLD" id="SFLDS00003">
    <property type="entry name" value="Haloacid_Dehalogenase"/>
    <property type="match status" value="1"/>
</dbReference>
<keyword evidence="3" id="KW-1185">Reference proteome</keyword>
<dbReference type="SUPFAM" id="SSF56784">
    <property type="entry name" value="HAD-like"/>
    <property type="match status" value="1"/>
</dbReference>
<dbReference type="Proteomes" id="UP000005519">
    <property type="component" value="Unassembled WGS sequence"/>
</dbReference>
<dbReference type="GO" id="GO:0008253">
    <property type="term" value="F:5'-nucleotidase activity"/>
    <property type="evidence" value="ECO:0007669"/>
    <property type="project" value="InterPro"/>
</dbReference>
<comment type="caution">
    <text evidence="2">The sequence shown here is derived from an EMBL/GenBank/DDBJ whole genome shotgun (WGS) entry which is preliminary data.</text>
</comment>
<dbReference type="AlphaFoldDB" id="C9PRC8"/>
<dbReference type="OrthoDB" id="6120213at2"/>
<proteinExistence type="inferred from homology"/>
<dbReference type="InterPro" id="IPR036412">
    <property type="entry name" value="HAD-like_sf"/>
</dbReference>
<evidence type="ECO:0008006" key="4">
    <source>
        <dbReference type="Google" id="ProtNLM"/>
    </source>
</evidence>
<gene>
    <name evidence="2" type="ORF">HMPREF0621_1552</name>
</gene>
<dbReference type="InterPro" id="IPR010708">
    <property type="entry name" value="5'(3')-deoxyribonucleotidase"/>
</dbReference>
<accession>C9PRC8</accession>
<dbReference type="Gene3D" id="3.40.50.1000">
    <property type="entry name" value="HAD superfamily/HAD-like"/>
    <property type="match status" value="1"/>
</dbReference>
<protein>
    <recommendedName>
        <fullName evidence="4">5' nucleotidase, deoxy (Pyrimidine), cytosolic type C protein (NT5C)</fullName>
    </recommendedName>
</protein>
<dbReference type="InterPro" id="IPR023214">
    <property type="entry name" value="HAD_sf"/>
</dbReference>
<dbReference type="Pfam" id="PF06941">
    <property type="entry name" value="NT5C"/>
    <property type="match status" value="1"/>
</dbReference>
<dbReference type="EMBL" id="ACZR01000014">
    <property type="protein sequence ID" value="EEX50029.1"/>
    <property type="molecule type" value="Genomic_DNA"/>
</dbReference>
<dbReference type="STRING" id="667128.HMPREF0621_1552"/>